<evidence type="ECO:0000313" key="2">
    <source>
        <dbReference type="Proteomes" id="UP001560267"/>
    </source>
</evidence>
<gene>
    <name evidence="1" type="ORF">AB6A68_01165</name>
</gene>
<dbReference type="EMBL" id="JBFSHR010000002">
    <property type="protein sequence ID" value="MEX6428453.1"/>
    <property type="molecule type" value="Genomic_DNA"/>
</dbReference>
<keyword evidence="2" id="KW-1185">Reference proteome</keyword>
<protein>
    <submittedName>
        <fullName evidence="1">Uncharacterized protein</fullName>
    </submittedName>
</protein>
<comment type="caution">
    <text evidence="1">The sequence shown here is derived from an EMBL/GenBank/DDBJ whole genome shotgun (WGS) entry which is preliminary data.</text>
</comment>
<proteinExistence type="predicted"/>
<dbReference type="Proteomes" id="UP001560267">
    <property type="component" value="Unassembled WGS sequence"/>
</dbReference>
<organism evidence="1 2">
    <name type="scientific">Ferrimicrobium acidiphilum</name>
    <dbReference type="NCBI Taxonomy" id="121039"/>
    <lineage>
        <taxon>Bacteria</taxon>
        <taxon>Bacillati</taxon>
        <taxon>Actinomycetota</taxon>
        <taxon>Acidimicrobiia</taxon>
        <taxon>Acidimicrobiales</taxon>
        <taxon>Acidimicrobiaceae</taxon>
        <taxon>Ferrimicrobium</taxon>
    </lineage>
</organism>
<evidence type="ECO:0000313" key="1">
    <source>
        <dbReference type="EMBL" id="MEX6428453.1"/>
    </source>
</evidence>
<sequence>MSATSLVTFQSNSEPMDYLSLMGAGILDMATGKDISTIGDTGVNVTGTSDYLSTPFFYAH</sequence>
<name>A0ABV3XYS0_9ACTN</name>
<reference evidence="1 2" key="1">
    <citation type="submission" date="2024-07" db="EMBL/GenBank/DDBJ databases">
        <title>Draft Genome Sequence of Ferrimicrobium acidiphilum Strain YE2023, Isolated from a Pulp of Bioleach Reactor.</title>
        <authorList>
            <person name="Elkina Y.A."/>
            <person name="Bulaeva A.G."/>
            <person name="Beletsky A.V."/>
            <person name="Mardanov A.V."/>
        </authorList>
    </citation>
    <scope>NUCLEOTIDE SEQUENCE [LARGE SCALE GENOMIC DNA]</scope>
    <source>
        <strain evidence="1 2">YE2023</strain>
    </source>
</reference>
<accession>A0ABV3XYS0</accession>